<evidence type="ECO:0000256" key="1">
    <source>
        <dbReference type="SAM" id="MobiDB-lite"/>
    </source>
</evidence>
<accession>A0ABQ8SYH9</accession>
<dbReference type="Proteomes" id="UP001148838">
    <property type="component" value="Unassembled WGS sequence"/>
</dbReference>
<dbReference type="EMBL" id="JAJSOF020000019">
    <property type="protein sequence ID" value="KAJ4438755.1"/>
    <property type="molecule type" value="Genomic_DNA"/>
</dbReference>
<feature type="compositionally biased region" description="Basic and acidic residues" evidence="1">
    <location>
        <begin position="307"/>
        <end position="364"/>
    </location>
</feature>
<sequence length="483" mass="56748">MCHGSLYAVMWLADEPREFNLSTLPQRCITNEVEKLPSKYGVHSEEYCLRGDFNDDDDDDDDDDSDGGNCVVCETELSKPTVVLEAHTQVSGRAGNSSTVLRLRWAGHVASMGESRNVYRVLVGRPEGKRPLGRPRRRWEDKIKMDLREVGYDGRDWINLAQDRDQWWAYVRAAMNLRIVYAAGSPHESLCDMPFPYRGDTDSNEGLFQLRGYDEQAARKRQKIGTRRQRCHNPGGPRNYAVKLMGFLELGKDAITLPPRGFDENLSILLNEGCDWLLTGEDKISVTVRKTFIYDNQLVVGSRRKNKDTEEKRREEKRREEKRREEKRREEKRREEKRGKGREERRGGKGREGTGREKRREEKRREEKRREEKRREEKRREEGRDERRGGERRGEERRGEERRGEEKRREEQREEKRREDGRDGTRGEERRGEERREECEFFSRTTRTCDMKGFAIQYAFYNKIITVIDVPVGAVFATSEAGV</sequence>
<name>A0ABQ8SYH9_PERAM</name>
<keyword evidence="3" id="KW-1185">Reference proteome</keyword>
<evidence type="ECO:0000313" key="3">
    <source>
        <dbReference type="Proteomes" id="UP001148838"/>
    </source>
</evidence>
<feature type="region of interest" description="Disordered" evidence="1">
    <location>
        <begin position="378"/>
        <end position="437"/>
    </location>
</feature>
<proteinExistence type="predicted"/>
<reference evidence="2 3" key="1">
    <citation type="journal article" date="2022" name="Allergy">
        <title>Genome assembly and annotation of Periplaneta americana reveal a comprehensive cockroach allergen profile.</title>
        <authorList>
            <person name="Wang L."/>
            <person name="Xiong Q."/>
            <person name="Saelim N."/>
            <person name="Wang L."/>
            <person name="Nong W."/>
            <person name="Wan A.T."/>
            <person name="Shi M."/>
            <person name="Liu X."/>
            <person name="Cao Q."/>
            <person name="Hui J.H.L."/>
            <person name="Sookrung N."/>
            <person name="Leung T.F."/>
            <person name="Tungtrongchitr A."/>
            <person name="Tsui S.K.W."/>
        </authorList>
    </citation>
    <scope>NUCLEOTIDE SEQUENCE [LARGE SCALE GENOMIC DNA]</scope>
    <source>
        <strain evidence="2">PWHHKU_190912</strain>
    </source>
</reference>
<evidence type="ECO:0000313" key="2">
    <source>
        <dbReference type="EMBL" id="KAJ4438755.1"/>
    </source>
</evidence>
<protein>
    <submittedName>
        <fullName evidence="2">Uncharacterized protein</fullName>
    </submittedName>
</protein>
<organism evidence="2 3">
    <name type="scientific">Periplaneta americana</name>
    <name type="common">American cockroach</name>
    <name type="synonym">Blatta americana</name>
    <dbReference type="NCBI Taxonomy" id="6978"/>
    <lineage>
        <taxon>Eukaryota</taxon>
        <taxon>Metazoa</taxon>
        <taxon>Ecdysozoa</taxon>
        <taxon>Arthropoda</taxon>
        <taxon>Hexapoda</taxon>
        <taxon>Insecta</taxon>
        <taxon>Pterygota</taxon>
        <taxon>Neoptera</taxon>
        <taxon>Polyneoptera</taxon>
        <taxon>Dictyoptera</taxon>
        <taxon>Blattodea</taxon>
        <taxon>Blattoidea</taxon>
        <taxon>Blattidae</taxon>
        <taxon>Blattinae</taxon>
        <taxon>Periplaneta</taxon>
    </lineage>
</organism>
<comment type="caution">
    <text evidence="2">The sequence shown here is derived from an EMBL/GenBank/DDBJ whole genome shotgun (WGS) entry which is preliminary data.</text>
</comment>
<gene>
    <name evidence="2" type="ORF">ANN_14706</name>
</gene>
<feature type="region of interest" description="Disordered" evidence="1">
    <location>
        <begin position="303"/>
        <end position="364"/>
    </location>
</feature>